<dbReference type="EMBL" id="JBHUFF010000013">
    <property type="protein sequence ID" value="MFD1799439.1"/>
    <property type="molecule type" value="Genomic_DNA"/>
</dbReference>
<gene>
    <name evidence="2" type="ORF">ACFSBK_06195</name>
</gene>
<sequence length="137" mass="16225">MLLDYKNDYEKITMGLLSFVPDLKEVTRLQSEMEWYQQEENRKLYLWRGEETRDLIAVVGVEIGEDLILLRHIAINPSFRNEGISYKIFEDLDNQFSQKKVIGTLETAPLVVKWEQEKAKKQDNNEEGLEEKEEKED</sequence>
<name>A0ABW4NLZ8_9LACT</name>
<organism evidence="2 3">
    <name type="scientific">Carnobacterium antarcticum</name>
    <dbReference type="NCBI Taxonomy" id="2126436"/>
    <lineage>
        <taxon>Bacteria</taxon>
        <taxon>Bacillati</taxon>
        <taxon>Bacillota</taxon>
        <taxon>Bacilli</taxon>
        <taxon>Lactobacillales</taxon>
        <taxon>Carnobacteriaceae</taxon>
        <taxon>Carnobacterium</taxon>
    </lineage>
</organism>
<keyword evidence="3" id="KW-1185">Reference proteome</keyword>
<accession>A0ABW4NLZ8</accession>
<protein>
    <submittedName>
        <fullName evidence="2">N-acetyltransferase</fullName>
    </submittedName>
</protein>
<dbReference type="RefSeq" id="WP_058918369.1">
    <property type="nucleotide sequence ID" value="NZ_JBHSQC010000025.1"/>
</dbReference>
<evidence type="ECO:0000256" key="1">
    <source>
        <dbReference type="SAM" id="MobiDB-lite"/>
    </source>
</evidence>
<reference evidence="3" key="1">
    <citation type="journal article" date="2019" name="Int. J. Syst. Evol. Microbiol.">
        <title>The Global Catalogue of Microorganisms (GCM) 10K type strain sequencing project: providing services to taxonomists for standard genome sequencing and annotation.</title>
        <authorList>
            <consortium name="The Broad Institute Genomics Platform"/>
            <consortium name="The Broad Institute Genome Sequencing Center for Infectious Disease"/>
            <person name="Wu L."/>
            <person name="Ma J."/>
        </authorList>
    </citation>
    <scope>NUCLEOTIDE SEQUENCE [LARGE SCALE GENOMIC DNA]</scope>
    <source>
        <strain evidence="3">KCTC 42143</strain>
    </source>
</reference>
<evidence type="ECO:0000313" key="2">
    <source>
        <dbReference type="EMBL" id="MFD1799439.1"/>
    </source>
</evidence>
<comment type="caution">
    <text evidence="2">The sequence shown here is derived from an EMBL/GenBank/DDBJ whole genome shotgun (WGS) entry which is preliminary data.</text>
</comment>
<feature type="region of interest" description="Disordered" evidence="1">
    <location>
        <begin position="116"/>
        <end position="137"/>
    </location>
</feature>
<evidence type="ECO:0000313" key="3">
    <source>
        <dbReference type="Proteomes" id="UP001597285"/>
    </source>
</evidence>
<proteinExistence type="predicted"/>
<feature type="compositionally biased region" description="Acidic residues" evidence="1">
    <location>
        <begin position="125"/>
        <end position="137"/>
    </location>
</feature>
<dbReference type="Gene3D" id="3.40.630.30">
    <property type="match status" value="1"/>
</dbReference>
<dbReference type="Proteomes" id="UP001597285">
    <property type="component" value="Unassembled WGS sequence"/>
</dbReference>